<gene>
    <name evidence="1" type="ORF">MRATA1EN3_LOCUS1464</name>
</gene>
<evidence type="ECO:0000313" key="1">
    <source>
        <dbReference type="EMBL" id="CAI9690251.1"/>
    </source>
</evidence>
<organism evidence="1 2">
    <name type="scientific">Rangifer tarandus platyrhynchus</name>
    <name type="common">Svalbard reindeer</name>
    <dbReference type="NCBI Taxonomy" id="3082113"/>
    <lineage>
        <taxon>Eukaryota</taxon>
        <taxon>Metazoa</taxon>
        <taxon>Chordata</taxon>
        <taxon>Craniata</taxon>
        <taxon>Vertebrata</taxon>
        <taxon>Euteleostomi</taxon>
        <taxon>Mammalia</taxon>
        <taxon>Eutheria</taxon>
        <taxon>Laurasiatheria</taxon>
        <taxon>Artiodactyla</taxon>
        <taxon>Ruminantia</taxon>
        <taxon>Pecora</taxon>
        <taxon>Cervidae</taxon>
        <taxon>Odocoileinae</taxon>
        <taxon>Rangifer</taxon>
    </lineage>
</organism>
<sequence length="116" mass="12140">MSQPLTSQTLNGSQMVRTWLASQAQASSACVPCQQEELAPVCSSEPEVPAASGHSPGSASISCLAAQLSHRDESPWPTEALSSELQAASCYPSLGTASEMSSFESFTKVNSFLINT</sequence>
<protein>
    <submittedName>
        <fullName evidence="1">Uncharacterized protein</fullName>
    </submittedName>
</protein>
<dbReference type="EMBL" id="OX596085">
    <property type="protein sequence ID" value="CAI9690251.1"/>
    <property type="molecule type" value="Genomic_DNA"/>
</dbReference>
<proteinExistence type="predicted"/>
<dbReference type="Proteomes" id="UP001162501">
    <property type="component" value="Chromosome 1"/>
</dbReference>
<evidence type="ECO:0000313" key="2">
    <source>
        <dbReference type="Proteomes" id="UP001162501"/>
    </source>
</evidence>
<reference evidence="1" key="1">
    <citation type="submission" date="2023-05" db="EMBL/GenBank/DDBJ databases">
        <authorList>
            <consortium name="ELIXIR-Norway"/>
        </authorList>
    </citation>
    <scope>NUCLEOTIDE SEQUENCE</scope>
</reference>
<name>A0ACB0DQ94_RANTA</name>
<accession>A0ACB0DQ94</accession>